<dbReference type="PRINTS" id="PR00132">
    <property type="entry name" value="GLHYDRLASE2"/>
</dbReference>
<dbReference type="InterPro" id="IPR032312">
    <property type="entry name" value="LacZ_4"/>
</dbReference>
<proteinExistence type="inferred from homology"/>
<dbReference type="InterPro" id="IPR004199">
    <property type="entry name" value="B-gal_small/dom_5"/>
</dbReference>
<dbReference type="OrthoDB" id="9762066at2"/>
<comment type="similarity">
    <text evidence="2">Belongs to the glycosyl hydrolase 2 family.</text>
</comment>
<evidence type="ECO:0000256" key="4">
    <source>
        <dbReference type="ARBA" id="ARBA00022801"/>
    </source>
</evidence>
<organism evidence="7 8">
    <name type="scientific">Capsulimonas corticalis</name>
    <dbReference type="NCBI Taxonomy" id="2219043"/>
    <lineage>
        <taxon>Bacteria</taxon>
        <taxon>Bacillati</taxon>
        <taxon>Armatimonadota</taxon>
        <taxon>Armatimonadia</taxon>
        <taxon>Capsulimonadales</taxon>
        <taxon>Capsulimonadaceae</taxon>
        <taxon>Capsulimonas</taxon>
    </lineage>
</organism>
<dbReference type="InterPro" id="IPR013783">
    <property type="entry name" value="Ig-like_fold"/>
</dbReference>
<dbReference type="InterPro" id="IPR006104">
    <property type="entry name" value="Glyco_hydro_2_N"/>
</dbReference>
<dbReference type="Pfam" id="PF00703">
    <property type="entry name" value="Glyco_hydro_2"/>
    <property type="match status" value="1"/>
</dbReference>
<gene>
    <name evidence="7" type="ORF">CCAX7_20010</name>
</gene>
<dbReference type="Pfam" id="PF02929">
    <property type="entry name" value="Bgal_small_N"/>
    <property type="match status" value="1"/>
</dbReference>
<dbReference type="Proteomes" id="UP000287394">
    <property type="component" value="Chromosome"/>
</dbReference>
<sequence>MKPSLLLLAALAASPLAAHAADAPLPPEIENEQILGINKDPWHATLMPYADLHEALAANRRQSSYARSLNGPWKFHWVRRPEFRPVDFYKTTFDDSQWKTISVPTSWQTQGYGTPIYTNFTYPFKPDWPRVMGEPPKDWTAYSERNPVGSYRRTFTVPAQWDGRRIFLTFDGVDSAFYLWVNGKKVGYSLNSRNAAEFDVTPYLNRNASNTVAAEVYQYSSGSYLEDQDMWRLSGIFRNVTLWSAPVVHMRDFKIVTDLDSHYKNASLQVTVKAHNYGDAPAAARAMAVTLYDITGKPVAGARSVASVPVLPAHGEANVAVSIPVANPKKWTAETPNLYTTVISLQNGGTTQEIISSRTGFRKIELKGRLFEINGVPIKLKGANRHENWPDTGHYVSEEHMIKDIELLKQSNCNHVRTCHYSDDPHWYELCDQYGLYVLAEANVECHGYMHVLDHEPRYEKAIVDRNVANVENMKNHPSIVIWSLGNECGGGSNFVSALAAVKAIDPLRPVHYEPFDIGAKNPADIDSHMYTNPESTAQIAQDPAYTKPFYLCEYAHSMFNSMGSLGDYNDVFDKYPALLGGAIWEWEDQGLWNRRDPKHQYMAYGGGFGDKPNDQYFIHKGVVFSDRSHKPQFPEVKRAYQWIGMEAGDLSAGKVKIKNKYAFTNLSKFAPTWTITEDGKRIAGGKLPKVSLAPGAETTLQLPLVKFAPKPGALYLVNVAFALTKDELWAKAGYEIANGQFPIATAQTPAAPIAARASEPVKLAELPDRFEVNGNGFAVQFRRDTGTISSFKRAGVEMLQPGGGPALHLWRSQHRNDDNWAARGWDSAGLKNLQAKVLSMTARQAAPGAVRIVSTIHYTGNDFSVTHTASYTVYGNGAIAVDNAVSPQGRKITLARIGVRMLLNKGMGSLEYLARGPMENYSDRKRGSDIGRYASTVAEQMTPYSKPMDCGNHEDARWLALGGSGFPTLMAIADGGPLQFSALPYTDEEMTPAPYRVDLPVSSATVLCLATKTLGVGSNSCGPTPLPQYRVVSDPATFSYVLRLLPGQGDPGAVARMGVPQDRPKPVAASIAPNGDVVLTGDGKNIEYSLDGATWNPYTAPFSVSASTVLQIRSSEAGGQSVTGEFPVAAMVVRTRWTATASDFEPGEGDLGHLFDGDAGTFWHSRYSPTKASLPHWVVIDFHDALKIGAVQITPRADGSNGRPREYELYLSDNGTDWGEPVSKGDLPDTADRQTLKLSTPRTARYLKFVILSEHSGQDLGSLAEIGVQAPGQ</sequence>
<dbReference type="InterPro" id="IPR050347">
    <property type="entry name" value="Bact_Beta-galactosidase"/>
</dbReference>
<dbReference type="Gene3D" id="3.20.20.80">
    <property type="entry name" value="Glycosidases"/>
    <property type="match status" value="1"/>
</dbReference>
<dbReference type="Pfam" id="PF00754">
    <property type="entry name" value="F5_F8_type_C"/>
    <property type="match status" value="1"/>
</dbReference>
<dbReference type="InterPro" id="IPR014718">
    <property type="entry name" value="GH-type_carb-bd"/>
</dbReference>
<dbReference type="GO" id="GO:0004565">
    <property type="term" value="F:beta-galactosidase activity"/>
    <property type="evidence" value="ECO:0007669"/>
    <property type="project" value="UniProtKB-EC"/>
</dbReference>
<dbReference type="Pfam" id="PF16353">
    <property type="entry name" value="LacZ_4"/>
    <property type="match status" value="1"/>
</dbReference>
<name>A0A402D2N5_9BACT</name>
<dbReference type="PANTHER" id="PTHR46323:SF2">
    <property type="entry name" value="BETA-GALACTOSIDASE"/>
    <property type="match status" value="1"/>
</dbReference>
<keyword evidence="8" id="KW-1185">Reference proteome</keyword>
<dbReference type="PROSITE" id="PS50022">
    <property type="entry name" value="FA58C_3"/>
    <property type="match status" value="1"/>
</dbReference>
<evidence type="ECO:0000313" key="7">
    <source>
        <dbReference type="EMBL" id="BDI29950.1"/>
    </source>
</evidence>
<evidence type="ECO:0000256" key="5">
    <source>
        <dbReference type="ARBA" id="ARBA00023295"/>
    </source>
</evidence>
<dbReference type="GO" id="GO:0030246">
    <property type="term" value="F:carbohydrate binding"/>
    <property type="evidence" value="ECO:0007669"/>
    <property type="project" value="InterPro"/>
</dbReference>
<dbReference type="EMBL" id="AP025739">
    <property type="protein sequence ID" value="BDI29950.1"/>
    <property type="molecule type" value="Genomic_DNA"/>
</dbReference>
<dbReference type="SUPFAM" id="SSF49785">
    <property type="entry name" value="Galactose-binding domain-like"/>
    <property type="match status" value="2"/>
</dbReference>
<keyword evidence="4" id="KW-0378">Hydrolase</keyword>
<dbReference type="SUPFAM" id="SSF51445">
    <property type="entry name" value="(Trans)glycosidases"/>
    <property type="match status" value="1"/>
</dbReference>
<dbReference type="Gene3D" id="2.70.98.10">
    <property type="match status" value="1"/>
</dbReference>
<dbReference type="SMART" id="SM01038">
    <property type="entry name" value="Bgal_small_N"/>
    <property type="match status" value="1"/>
</dbReference>
<dbReference type="SUPFAM" id="SSF74650">
    <property type="entry name" value="Galactose mutarotase-like"/>
    <property type="match status" value="1"/>
</dbReference>
<dbReference type="InterPro" id="IPR000421">
    <property type="entry name" value="FA58C"/>
</dbReference>
<evidence type="ECO:0000313" key="8">
    <source>
        <dbReference type="Proteomes" id="UP000287394"/>
    </source>
</evidence>
<evidence type="ECO:0000256" key="6">
    <source>
        <dbReference type="ARBA" id="ARBA00032230"/>
    </source>
</evidence>
<dbReference type="InterPro" id="IPR006103">
    <property type="entry name" value="Glyco_hydro_2_cat"/>
</dbReference>
<evidence type="ECO:0000256" key="2">
    <source>
        <dbReference type="ARBA" id="ARBA00007401"/>
    </source>
</evidence>
<keyword evidence="5" id="KW-0326">Glycosidase</keyword>
<evidence type="ECO:0000256" key="1">
    <source>
        <dbReference type="ARBA" id="ARBA00001412"/>
    </source>
</evidence>
<dbReference type="AlphaFoldDB" id="A0A402D2N5"/>
<dbReference type="InterPro" id="IPR006101">
    <property type="entry name" value="Glyco_hydro_2"/>
</dbReference>
<dbReference type="Gene3D" id="2.60.120.260">
    <property type="entry name" value="Galactose-binding domain-like"/>
    <property type="match status" value="2"/>
</dbReference>
<dbReference type="Pfam" id="PF02836">
    <property type="entry name" value="Glyco_hydro_2_C"/>
    <property type="match status" value="1"/>
</dbReference>
<dbReference type="Pfam" id="PF02837">
    <property type="entry name" value="Glyco_hydro_2_N"/>
    <property type="match status" value="1"/>
</dbReference>
<dbReference type="EC" id="3.2.1.23" evidence="3"/>
<comment type="catalytic activity">
    <reaction evidence="1">
        <text>Hydrolysis of terminal non-reducing beta-D-galactose residues in beta-D-galactosides.</text>
        <dbReference type="EC" id="3.2.1.23"/>
    </reaction>
</comment>
<dbReference type="KEGG" id="ccot:CCAX7_20010"/>
<dbReference type="InterPro" id="IPR017853">
    <property type="entry name" value="GH"/>
</dbReference>
<dbReference type="Gene3D" id="2.60.40.10">
    <property type="entry name" value="Immunoglobulins"/>
    <property type="match status" value="3"/>
</dbReference>
<protein>
    <recommendedName>
        <fullName evidence="3">beta-galactosidase</fullName>
        <ecNumber evidence="3">3.2.1.23</ecNumber>
    </recommendedName>
    <alternativeName>
        <fullName evidence="6">Lactase</fullName>
    </alternativeName>
</protein>
<evidence type="ECO:0000256" key="3">
    <source>
        <dbReference type="ARBA" id="ARBA00012756"/>
    </source>
</evidence>
<dbReference type="PANTHER" id="PTHR46323">
    <property type="entry name" value="BETA-GALACTOSIDASE"/>
    <property type="match status" value="1"/>
</dbReference>
<dbReference type="InterPro" id="IPR008979">
    <property type="entry name" value="Galactose-bd-like_sf"/>
</dbReference>
<dbReference type="InterPro" id="IPR006102">
    <property type="entry name" value="Ig-like_GH2"/>
</dbReference>
<dbReference type="RefSeq" id="WP_119323742.1">
    <property type="nucleotide sequence ID" value="NZ_AP025739.1"/>
</dbReference>
<accession>A0A402D2N5</accession>
<dbReference type="SUPFAM" id="SSF49303">
    <property type="entry name" value="beta-Galactosidase/glucuronidase domain"/>
    <property type="match status" value="2"/>
</dbReference>
<dbReference type="GO" id="GO:0005990">
    <property type="term" value="P:lactose catabolic process"/>
    <property type="evidence" value="ECO:0007669"/>
    <property type="project" value="TreeGrafter"/>
</dbReference>
<dbReference type="InterPro" id="IPR011013">
    <property type="entry name" value="Gal_mutarotase_sf_dom"/>
</dbReference>
<dbReference type="GO" id="GO:0009341">
    <property type="term" value="C:beta-galactosidase complex"/>
    <property type="evidence" value="ECO:0007669"/>
    <property type="project" value="InterPro"/>
</dbReference>
<dbReference type="InterPro" id="IPR036156">
    <property type="entry name" value="Beta-gal/glucu_dom_sf"/>
</dbReference>
<reference evidence="7 8" key="1">
    <citation type="journal article" date="2019" name="Int. J. Syst. Evol. Microbiol.">
        <title>Capsulimonas corticalis gen. nov., sp. nov., an aerobic capsulated bacterium, of a novel bacterial order, Capsulimonadales ord. nov., of the class Armatimonadia of the phylum Armatimonadetes.</title>
        <authorList>
            <person name="Li J."/>
            <person name="Kudo C."/>
            <person name="Tonouchi A."/>
        </authorList>
    </citation>
    <scope>NUCLEOTIDE SEQUENCE [LARGE SCALE GENOMIC DNA]</scope>
    <source>
        <strain evidence="7 8">AX-7</strain>
    </source>
</reference>